<sequence length="191" mass="21144">MIDYRQTVITQYRDSLTLMRLLDDWNDDIDPRAFFSAWLVNVWNIETATGYGLDIWGRIVGVSRIIKIQSGKYLGFSEADDLTEEPWNTAPWYVGNGNGNTNSSNLTDEAFRTLIFAKALANISDGSISSLNHILTILFSADGPVYVRDNGDLTMTYVFSFAPSDLQISIVELDGLLPTPAGVTVGYEVAS</sequence>
<proteinExistence type="predicted"/>
<accession>A0A1Y0Y6U4</accession>
<dbReference type="RefSeq" id="WP_087651836.1">
    <property type="nucleotide sequence ID" value="NZ_CP021509.1"/>
</dbReference>
<dbReference type="InterPro" id="IPR021283">
    <property type="entry name" value="Phage_Wedge1"/>
</dbReference>
<evidence type="ECO:0000313" key="1">
    <source>
        <dbReference type="EMBL" id="ARW48164.1"/>
    </source>
</evidence>
<protein>
    <recommendedName>
        <fullName evidence="3">DUF2612 domain-containing protein</fullName>
    </recommendedName>
</protein>
<dbReference type="AlphaFoldDB" id="A0A1Y0Y6U4"/>
<gene>
    <name evidence="1" type="ORF">S1001342_01841</name>
</gene>
<name>A0A1Y0Y6U4_ACEPA</name>
<evidence type="ECO:0000313" key="2">
    <source>
        <dbReference type="Proteomes" id="UP000196205"/>
    </source>
</evidence>
<evidence type="ECO:0008006" key="3">
    <source>
        <dbReference type="Google" id="ProtNLM"/>
    </source>
</evidence>
<dbReference type="Proteomes" id="UP000196205">
    <property type="component" value="Chromosome"/>
</dbReference>
<dbReference type="OrthoDB" id="8158189at2"/>
<dbReference type="EMBL" id="CP021509">
    <property type="protein sequence ID" value="ARW48164.1"/>
    <property type="molecule type" value="Genomic_DNA"/>
</dbReference>
<dbReference type="Pfam" id="PF11041">
    <property type="entry name" value="Phage_Wedge1"/>
    <property type="match status" value="1"/>
</dbReference>
<reference evidence="1 2" key="1">
    <citation type="submission" date="2017-05" db="EMBL/GenBank/DDBJ databases">
        <title>Genome sequence of Acetobacter pasteurianus subsp. pasteurianus strain SRCM101342.</title>
        <authorList>
            <person name="Cho S.H."/>
        </authorList>
    </citation>
    <scope>NUCLEOTIDE SEQUENCE [LARGE SCALE GENOMIC DNA]</scope>
    <source>
        <strain evidence="1 2">SRCM101342</strain>
    </source>
</reference>
<organism evidence="1 2">
    <name type="scientific">Acetobacter pasteurianus subsp. pasteurianus</name>
    <dbReference type="NCBI Taxonomy" id="481145"/>
    <lineage>
        <taxon>Bacteria</taxon>
        <taxon>Pseudomonadati</taxon>
        <taxon>Pseudomonadota</taxon>
        <taxon>Alphaproteobacteria</taxon>
        <taxon>Acetobacterales</taxon>
        <taxon>Acetobacteraceae</taxon>
        <taxon>Acetobacter</taxon>
    </lineage>
</organism>